<dbReference type="GO" id="GO:0016020">
    <property type="term" value="C:membrane"/>
    <property type="evidence" value="ECO:0007669"/>
    <property type="project" value="InterPro"/>
</dbReference>
<keyword evidence="1" id="KW-0812">Transmembrane</keyword>
<accession>A0A382XPJ3</accession>
<proteinExistence type="predicted"/>
<feature type="transmembrane region" description="Helical" evidence="1">
    <location>
        <begin position="59"/>
        <end position="80"/>
    </location>
</feature>
<sequence length="269" mass="27717">LSDTTLDVLINQFLSAPTRSGNPREPGSRYRELCRYQRHVQPGMGGRVAPIIDDYNTPWTMPIAFAVAAAFSFAAAGVFVKRGIDGNSLVTALLISLSVTAFVTAVFAAFDMPQELSLLAVALFAASGVMGDGIGRAAFFGAVDRLGPSISTPIQTAAYPAVALIGGVLLFSETLTVVRVLGAAAIVSGIWALTGQNPAGGDGSPRTGAGFGWHWAYLLPVAAGVAFGISDFLRKVGLDETPNPAFGATVAAATVLAIWGAIALSVPHV</sequence>
<feature type="transmembrane region" description="Helical" evidence="1">
    <location>
        <begin position="214"/>
        <end position="233"/>
    </location>
</feature>
<evidence type="ECO:0000259" key="2">
    <source>
        <dbReference type="Pfam" id="PF00892"/>
    </source>
</evidence>
<dbReference type="InterPro" id="IPR037185">
    <property type="entry name" value="EmrE-like"/>
</dbReference>
<feature type="non-terminal residue" evidence="3">
    <location>
        <position position="269"/>
    </location>
</feature>
<gene>
    <name evidence="3" type="ORF">METZ01_LOCUS425072</name>
</gene>
<feature type="transmembrane region" description="Helical" evidence="1">
    <location>
        <begin position="161"/>
        <end position="194"/>
    </location>
</feature>
<dbReference type="EMBL" id="UINC01168928">
    <property type="protein sequence ID" value="SVD72218.1"/>
    <property type="molecule type" value="Genomic_DNA"/>
</dbReference>
<feature type="domain" description="EamA" evidence="2">
    <location>
        <begin position="62"/>
        <end position="193"/>
    </location>
</feature>
<evidence type="ECO:0000313" key="3">
    <source>
        <dbReference type="EMBL" id="SVD72218.1"/>
    </source>
</evidence>
<keyword evidence="1" id="KW-0472">Membrane</keyword>
<keyword evidence="1" id="KW-1133">Transmembrane helix</keyword>
<evidence type="ECO:0000256" key="1">
    <source>
        <dbReference type="SAM" id="Phobius"/>
    </source>
</evidence>
<feature type="non-terminal residue" evidence="3">
    <location>
        <position position="1"/>
    </location>
</feature>
<dbReference type="InterPro" id="IPR000620">
    <property type="entry name" value="EamA_dom"/>
</dbReference>
<reference evidence="3" key="1">
    <citation type="submission" date="2018-05" db="EMBL/GenBank/DDBJ databases">
        <authorList>
            <person name="Lanie J.A."/>
            <person name="Ng W.-L."/>
            <person name="Kazmierczak K.M."/>
            <person name="Andrzejewski T.M."/>
            <person name="Davidsen T.M."/>
            <person name="Wayne K.J."/>
            <person name="Tettelin H."/>
            <person name="Glass J.I."/>
            <person name="Rusch D."/>
            <person name="Podicherti R."/>
            <person name="Tsui H.-C.T."/>
            <person name="Winkler M.E."/>
        </authorList>
    </citation>
    <scope>NUCLEOTIDE SEQUENCE</scope>
</reference>
<dbReference type="AlphaFoldDB" id="A0A382XPJ3"/>
<feature type="transmembrane region" description="Helical" evidence="1">
    <location>
        <begin position="245"/>
        <end position="266"/>
    </location>
</feature>
<feature type="transmembrane region" description="Helical" evidence="1">
    <location>
        <begin position="92"/>
        <end position="110"/>
    </location>
</feature>
<name>A0A382XPJ3_9ZZZZ</name>
<dbReference type="SUPFAM" id="SSF103481">
    <property type="entry name" value="Multidrug resistance efflux transporter EmrE"/>
    <property type="match status" value="1"/>
</dbReference>
<dbReference type="Pfam" id="PF00892">
    <property type="entry name" value="EamA"/>
    <property type="match status" value="1"/>
</dbReference>
<protein>
    <recommendedName>
        <fullName evidence="2">EamA domain-containing protein</fullName>
    </recommendedName>
</protein>
<organism evidence="3">
    <name type="scientific">marine metagenome</name>
    <dbReference type="NCBI Taxonomy" id="408172"/>
    <lineage>
        <taxon>unclassified sequences</taxon>
        <taxon>metagenomes</taxon>
        <taxon>ecological metagenomes</taxon>
    </lineage>
</organism>